<dbReference type="PANTHER" id="PTHR14677">
    <property type="entry name" value="ARSENITE INDUCUBLE RNA ASSOCIATED PROTEIN AIP-1-RELATED"/>
    <property type="match status" value="1"/>
</dbReference>
<dbReference type="EMBL" id="KL197711">
    <property type="protein sequence ID" value="KDQ62328.1"/>
    <property type="molecule type" value="Genomic_DNA"/>
</dbReference>
<evidence type="ECO:0000256" key="4">
    <source>
        <dbReference type="ARBA" id="ARBA00022833"/>
    </source>
</evidence>
<evidence type="ECO:0000256" key="2">
    <source>
        <dbReference type="ARBA" id="ARBA00022737"/>
    </source>
</evidence>
<dbReference type="SMART" id="SM00154">
    <property type="entry name" value="ZnF_AN1"/>
    <property type="match status" value="2"/>
</dbReference>
<dbReference type="PROSITE" id="PS51039">
    <property type="entry name" value="ZF_AN1"/>
    <property type="match status" value="2"/>
</dbReference>
<dbReference type="OrthoDB" id="431929at2759"/>
<proteinExistence type="predicted"/>
<feature type="compositionally biased region" description="Low complexity" evidence="6">
    <location>
        <begin position="187"/>
        <end position="222"/>
    </location>
</feature>
<dbReference type="Gene3D" id="4.10.1110.10">
    <property type="entry name" value="AN1-like Zinc finger"/>
    <property type="match status" value="2"/>
</dbReference>
<keyword evidence="3 5" id="KW-0863">Zinc-finger</keyword>
<dbReference type="Pfam" id="PF01428">
    <property type="entry name" value="zf-AN1"/>
    <property type="match status" value="2"/>
</dbReference>
<dbReference type="HOGENOM" id="CLU_061621_0_1_1"/>
<dbReference type="InterPro" id="IPR000058">
    <property type="entry name" value="Znf_AN1"/>
</dbReference>
<keyword evidence="4" id="KW-0862">Zinc</keyword>
<evidence type="ECO:0000259" key="7">
    <source>
        <dbReference type="PROSITE" id="PS51039"/>
    </source>
</evidence>
<dbReference type="InterPro" id="IPR035896">
    <property type="entry name" value="AN1-like_Znf"/>
</dbReference>
<evidence type="ECO:0000256" key="6">
    <source>
        <dbReference type="SAM" id="MobiDB-lite"/>
    </source>
</evidence>
<keyword evidence="2" id="KW-0677">Repeat</keyword>
<feature type="domain" description="AN1-type" evidence="7">
    <location>
        <begin position="12"/>
        <end position="60"/>
    </location>
</feature>
<evidence type="ECO:0000256" key="1">
    <source>
        <dbReference type="ARBA" id="ARBA00022723"/>
    </source>
</evidence>
<accession>A0A067Q5J8</accession>
<dbReference type="Proteomes" id="UP000027265">
    <property type="component" value="Unassembled WGS sequence"/>
</dbReference>
<dbReference type="Pfam" id="PF25403">
    <property type="entry name" value="zf-C2H2_ZFAND2"/>
    <property type="match status" value="1"/>
</dbReference>
<evidence type="ECO:0000313" key="8">
    <source>
        <dbReference type="EMBL" id="KDQ62328.1"/>
    </source>
</evidence>
<evidence type="ECO:0000313" key="9">
    <source>
        <dbReference type="Proteomes" id="UP000027265"/>
    </source>
</evidence>
<evidence type="ECO:0000256" key="5">
    <source>
        <dbReference type="PROSITE-ProRule" id="PRU00449"/>
    </source>
</evidence>
<feature type="compositionally biased region" description="Low complexity" evidence="6">
    <location>
        <begin position="145"/>
        <end position="171"/>
    </location>
</feature>
<dbReference type="GO" id="GO:0005737">
    <property type="term" value="C:cytoplasm"/>
    <property type="evidence" value="ECO:0007669"/>
    <property type="project" value="TreeGrafter"/>
</dbReference>
<organism evidence="8 9">
    <name type="scientific">Jaapia argillacea MUCL 33604</name>
    <dbReference type="NCBI Taxonomy" id="933084"/>
    <lineage>
        <taxon>Eukaryota</taxon>
        <taxon>Fungi</taxon>
        <taxon>Dikarya</taxon>
        <taxon>Basidiomycota</taxon>
        <taxon>Agaricomycotina</taxon>
        <taxon>Agaricomycetes</taxon>
        <taxon>Agaricomycetidae</taxon>
        <taxon>Jaapiales</taxon>
        <taxon>Jaapiaceae</taxon>
        <taxon>Jaapia</taxon>
    </lineage>
</organism>
<protein>
    <recommendedName>
        <fullName evidence="7">AN1-type domain-containing protein</fullName>
    </recommendedName>
</protein>
<dbReference type="STRING" id="933084.A0A067Q5J8"/>
<gene>
    <name evidence="8" type="ORF">JAAARDRAFT_30226</name>
</gene>
<reference evidence="9" key="1">
    <citation type="journal article" date="2014" name="Proc. Natl. Acad. Sci. U.S.A.">
        <title>Extensive sampling of basidiomycete genomes demonstrates inadequacy of the white-rot/brown-rot paradigm for wood decay fungi.</title>
        <authorList>
            <person name="Riley R."/>
            <person name="Salamov A.A."/>
            <person name="Brown D.W."/>
            <person name="Nagy L.G."/>
            <person name="Floudas D."/>
            <person name="Held B.W."/>
            <person name="Levasseur A."/>
            <person name="Lombard V."/>
            <person name="Morin E."/>
            <person name="Otillar R."/>
            <person name="Lindquist E.A."/>
            <person name="Sun H."/>
            <person name="LaButti K.M."/>
            <person name="Schmutz J."/>
            <person name="Jabbour D."/>
            <person name="Luo H."/>
            <person name="Baker S.E."/>
            <person name="Pisabarro A.G."/>
            <person name="Walton J.D."/>
            <person name="Blanchette R.A."/>
            <person name="Henrissat B."/>
            <person name="Martin F."/>
            <person name="Cullen D."/>
            <person name="Hibbett D.S."/>
            <person name="Grigoriev I.V."/>
        </authorList>
    </citation>
    <scope>NUCLEOTIDE SEQUENCE [LARGE SCALE GENOMIC DNA]</scope>
    <source>
        <strain evidence="9">MUCL 33604</strain>
    </source>
</reference>
<name>A0A067Q5J8_9AGAM</name>
<feature type="domain" description="AN1-type" evidence="7">
    <location>
        <begin position="104"/>
        <end position="152"/>
    </location>
</feature>
<keyword evidence="9" id="KW-1185">Reference proteome</keyword>
<feature type="region of interest" description="Disordered" evidence="6">
    <location>
        <begin position="141"/>
        <end position="171"/>
    </location>
</feature>
<feature type="compositionally biased region" description="Polar residues" evidence="6">
    <location>
        <begin position="235"/>
        <end position="252"/>
    </location>
</feature>
<evidence type="ECO:0000256" key="3">
    <source>
        <dbReference type="ARBA" id="ARBA00022771"/>
    </source>
</evidence>
<sequence length="287" mass="30210">MSNTSERDTTLLSIGTRCSDSRCGLVDFLPFKCQHCSQSYCQEHYLPDKHSCEKYDEAKVNRVAPSCPLCNTPVAIPPGQDPNIRMEKHINTECSVMTGKSGKTKSSPTCDRARCGKILFAPIRCDKCAHQFCPSHRFPKDHNCSSLSTPSTSKPSASNSSTSLPPNPLAGASAASAAAMAAIKRSIAPSPSTSSPSRRQPQSPTTSTSASGSGSQAKSGPSNPFSGMKQDSLPRLTTTNASTKPNLASNDNDPPARCSPKSPTSSSSGNPFINAASFIPPPLFASV</sequence>
<dbReference type="SUPFAM" id="SSF118310">
    <property type="entry name" value="AN1-like Zinc finger"/>
    <property type="match status" value="2"/>
</dbReference>
<dbReference type="InParanoid" id="A0A067Q5J8"/>
<dbReference type="PANTHER" id="PTHR14677:SF40">
    <property type="entry name" value="CDC48-ASSOCIATED UBIQUITIN-LIKE_ZINC FINGER PROTEIN 1"/>
    <property type="match status" value="1"/>
</dbReference>
<feature type="region of interest" description="Disordered" evidence="6">
    <location>
        <begin position="187"/>
        <end position="287"/>
    </location>
</feature>
<feature type="compositionally biased region" description="Low complexity" evidence="6">
    <location>
        <begin position="259"/>
        <end position="268"/>
    </location>
</feature>
<dbReference type="AlphaFoldDB" id="A0A067Q5J8"/>
<dbReference type="GO" id="GO:0008270">
    <property type="term" value="F:zinc ion binding"/>
    <property type="evidence" value="ECO:0007669"/>
    <property type="project" value="UniProtKB-KW"/>
</dbReference>
<dbReference type="InterPro" id="IPR057357">
    <property type="entry name" value="Znf-C2H2_ZFAND2A/B"/>
</dbReference>
<keyword evidence="1" id="KW-0479">Metal-binding</keyword>